<dbReference type="EMBL" id="CP139487">
    <property type="protein sequence ID" value="WPU65096.1"/>
    <property type="molecule type" value="Genomic_DNA"/>
</dbReference>
<gene>
    <name evidence="1" type="ORF">SOO65_20575</name>
</gene>
<dbReference type="Proteomes" id="UP001324634">
    <property type="component" value="Chromosome"/>
</dbReference>
<organism evidence="1 2">
    <name type="scientific">Peredibacter starrii</name>
    <dbReference type="NCBI Taxonomy" id="28202"/>
    <lineage>
        <taxon>Bacteria</taxon>
        <taxon>Pseudomonadati</taxon>
        <taxon>Bdellovibrionota</taxon>
        <taxon>Bacteriovoracia</taxon>
        <taxon>Bacteriovoracales</taxon>
        <taxon>Bacteriovoracaceae</taxon>
        <taxon>Peredibacter</taxon>
    </lineage>
</organism>
<evidence type="ECO:0000313" key="1">
    <source>
        <dbReference type="EMBL" id="WPU65096.1"/>
    </source>
</evidence>
<keyword evidence="2" id="KW-1185">Reference proteome</keyword>
<proteinExistence type="predicted"/>
<dbReference type="AlphaFoldDB" id="A0AAX4HPC2"/>
<reference evidence="1 2" key="1">
    <citation type="submission" date="2023-11" db="EMBL/GenBank/DDBJ databases">
        <title>Peredibacter starrii A3.12.</title>
        <authorList>
            <person name="Mitchell R.J."/>
        </authorList>
    </citation>
    <scope>NUCLEOTIDE SEQUENCE [LARGE SCALE GENOMIC DNA]</scope>
    <source>
        <strain evidence="1 2">A3.12</strain>
    </source>
</reference>
<evidence type="ECO:0000313" key="2">
    <source>
        <dbReference type="Proteomes" id="UP001324634"/>
    </source>
</evidence>
<dbReference type="KEGG" id="psti:SOO65_20575"/>
<sequence>MNRNLSQRHNICLADDQKTMKRIEIALKRSKELDQTAMMDQASKDYNHEACKNEMWNPERFSLLYKTWIWEQASPDQKVKLNQLFWIAYYSQIISAEIATIFFNQTSAAALYGMEDFRVVCDTLDLESAQERAHIHAFKTVSEKFEEEVFGERIFTYPMRTPFEKTMLFSDLSEFKQWWRKWQLQAFTAISANSAFVGCQYFTVRGLRTLNGKIVQHQLSRYFTEHPDKDNAPVPSKISYYHFIDESFHFNTSTIVSHDVINSLPKPSKIESIIGNMALQGCQKDHYNFSTAINGIFWYDPAIYQTIYKLMRSKVFNMNHNDAVEAVRRAFCEESEGMLASYKTHRESVDSYKAYLQDFHYINKENKELTLMASNNLEKHLKTNRKAFESFKKKAA</sequence>
<dbReference type="RefSeq" id="WP_321395140.1">
    <property type="nucleotide sequence ID" value="NZ_CP139487.1"/>
</dbReference>
<name>A0AAX4HPC2_9BACT</name>
<protein>
    <submittedName>
        <fullName evidence="1">p-aminobenzoate N-oxygenase AurF</fullName>
    </submittedName>
</protein>
<accession>A0AAX4HPC2</accession>